<gene>
    <name evidence="7" type="ORF">B0J11DRAFT_524684</name>
</gene>
<dbReference type="PANTHER" id="PTHR21100">
    <property type="entry name" value="PREFOLDIN SUBUNIT 4"/>
    <property type="match status" value="1"/>
</dbReference>
<evidence type="ECO:0000313" key="8">
    <source>
        <dbReference type="Proteomes" id="UP000700596"/>
    </source>
</evidence>
<dbReference type="SUPFAM" id="SSF46579">
    <property type="entry name" value="Prefoldin"/>
    <property type="match status" value="1"/>
</dbReference>
<comment type="subunit">
    <text evidence="4">Heterohexamer of two PFD-alpha type and four PFD-beta type subunits.</text>
</comment>
<dbReference type="InterPro" id="IPR016661">
    <property type="entry name" value="PFDN4"/>
</dbReference>
<dbReference type="OrthoDB" id="10250441at2759"/>
<organism evidence="7 8">
    <name type="scientific">Dendryphion nanum</name>
    <dbReference type="NCBI Taxonomy" id="256645"/>
    <lineage>
        <taxon>Eukaryota</taxon>
        <taxon>Fungi</taxon>
        <taxon>Dikarya</taxon>
        <taxon>Ascomycota</taxon>
        <taxon>Pezizomycotina</taxon>
        <taxon>Dothideomycetes</taxon>
        <taxon>Pleosporomycetidae</taxon>
        <taxon>Pleosporales</taxon>
        <taxon>Torulaceae</taxon>
        <taxon>Dendryphion</taxon>
    </lineage>
</organism>
<evidence type="ECO:0000256" key="2">
    <source>
        <dbReference type="ARBA" id="ARBA00023186"/>
    </source>
</evidence>
<dbReference type="InterPro" id="IPR009053">
    <property type="entry name" value="Prefoldin"/>
</dbReference>
<evidence type="ECO:0000256" key="1">
    <source>
        <dbReference type="ARBA" id="ARBA00008045"/>
    </source>
</evidence>
<comment type="caution">
    <text evidence="7">The sequence shown here is derived from an EMBL/GenBank/DDBJ whole genome shotgun (WGS) entry which is preliminary data.</text>
</comment>
<dbReference type="CDD" id="cd23165">
    <property type="entry name" value="Prefoldin_4"/>
    <property type="match status" value="1"/>
</dbReference>
<dbReference type="GO" id="GO:0051082">
    <property type="term" value="F:unfolded protein binding"/>
    <property type="evidence" value="ECO:0007669"/>
    <property type="project" value="InterPro"/>
</dbReference>
<accession>A0A9P9E0F1</accession>
<dbReference type="PIRSF" id="PIRSF016477">
    <property type="entry name" value="Prefoldin_subunit_4"/>
    <property type="match status" value="1"/>
</dbReference>
<dbReference type="GO" id="GO:0016272">
    <property type="term" value="C:prefoldin complex"/>
    <property type="evidence" value="ECO:0007669"/>
    <property type="project" value="UniProtKB-UniRule"/>
</dbReference>
<dbReference type="FunFam" id="1.10.287.370:FF:000005">
    <property type="entry name" value="Prefoldin subunit 4"/>
    <property type="match status" value="1"/>
</dbReference>
<evidence type="ECO:0000313" key="7">
    <source>
        <dbReference type="EMBL" id="KAH7128337.1"/>
    </source>
</evidence>
<proteinExistence type="inferred from homology"/>
<dbReference type="Pfam" id="PF01920">
    <property type="entry name" value="Prefoldin_2"/>
    <property type="match status" value="1"/>
</dbReference>
<feature type="coiled-coil region" evidence="5">
    <location>
        <begin position="39"/>
        <end position="69"/>
    </location>
</feature>
<dbReference type="Proteomes" id="UP000700596">
    <property type="component" value="Unassembled WGS sequence"/>
</dbReference>
<name>A0A9P9E0F1_9PLEO</name>
<reference evidence="7" key="1">
    <citation type="journal article" date="2021" name="Nat. Commun.">
        <title>Genetic determinants of endophytism in the Arabidopsis root mycobiome.</title>
        <authorList>
            <person name="Mesny F."/>
            <person name="Miyauchi S."/>
            <person name="Thiergart T."/>
            <person name="Pickel B."/>
            <person name="Atanasova L."/>
            <person name="Karlsson M."/>
            <person name="Huettel B."/>
            <person name="Barry K.W."/>
            <person name="Haridas S."/>
            <person name="Chen C."/>
            <person name="Bauer D."/>
            <person name="Andreopoulos W."/>
            <person name="Pangilinan J."/>
            <person name="LaButti K."/>
            <person name="Riley R."/>
            <person name="Lipzen A."/>
            <person name="Clum A."/>
            <person name="Drula E."/>
            <person name="Henrissat B."/>
            <person name="Kohler A."/>
            <person name="Grigoriev I.V."/>
            <person name="Martin F.M."/>
            <person name="Hacquard S."/>
        </authorList>
    </citation>
    <scope>NUCLEOTIDE SEQUENCE</scope>
    <source>
        <strain evidence="7">MPI-CAGE-CH-0243</strain>
    </source>
</reference>
<evidence type="ECO:0000256" key="3">
    <source>
        <dbReference type="ARBA" id="ARBA00024667"/>
    </source>
</evidence>
<sequence length="136" mass="15796">MQRRMLTKEDEASAGGEEMEVRREDQEKINKFSTLHQKELVLEDELKAKQEKKEDLEEISMELELVDEEEKVPYKIGDCFVSLPQPEVLELLSASTENIDEEVSGLQEKLDTVHEEMEGLKKHLYGRFGRSINLET</sequence>
<feature type="compositionally biased region" description="Basic and acidic residues" evidence="6">
    <location>
        <begin position="1"/>
        <end position="11"/>
    </location>
</feature>
<keyword evidence="8" id="KW-1185">Reference proteome</keyword>
<keyword evidence="2 4" id="KW-0143">Chaperone</keyword>
<dbReference type="PANTHER" id="PTHR21100:SF9">
    <property type="entry name" value="PREFOLDIN SUBUNIT 4"/>
    <property type="match status" value="1"/>
</dbReference>
<feature type="coiled-coil region" evidence="5">
    <location>
        <begin position="96"/>
        <end position="123"/>
    </location>
</feature>
<dbReference type="EMBL" id="JAGMWT010000005">
    <property type="protein sequence ID" value="KAH7128337.1"/>
    <property type="molecule type" value="Genomic_DNA"/>
</dbReference>
<dbReference type="AlphaFoldDB" id="A0A9P9E0F1"/>
<feature type="region of interest" description="Disordered" evidence="6">
    <location>
        <begin position="1"/>
        <end position="24"/>
    </location>
</feature>
<dbReference type="InterPro" id="IPR002777">
    <property type="entry name" value="PFD_beta-like"/>
</dbReference>
<comment type="similarity">
    <text evidence="1 4">Belongs to the prefoldin subunit beta family.</text>
</comment>
<keyword evidence="5" id="KW-0175">Coiled coil</keyword>
<evidence type="ECO:0000256" key="4">
    <source>
        <dbReference type="PIRNR" id="PIRNR016477"/>
    </source>
</evidence>
<dbReference type="GO" id="GO:0006457">
    <property type="term" value="P:protein folding"/>
    <property type="evidence" value="ECO:0007669"/>
    <property type="project" value="UniProtKB-UniRule"/>
</dbReference>
<dbReference type="GO" id="GO:0005737">
    <property type="term" value="C:cytoplasm"/>
    <property type="evidence" value="ECO:0007669"/>
    <property type="project" value="TreeGrafter"/>
</dbReference>
<comment type="function">
    <text evidence="3 4">Binds specifically to cytosolic chaperonin (c-CPN) and transfers target proteins to it. Binds to nascent polypeptide chain and promotes folding in an environment in which there are many competing pathways for nonnative proteins.</text>
</comment>
<evidence type="ECO:0000256" key="6">
    <source>
        <dbReference type="SAM" id="MobiDB-lite"/>
    </source>
</evidence>
<evidence type="ECO:0000256" key="5">
    <source>
        <dbReference type="SAM" id="Coils"/>
    </source>
</evidence>
<dbReference type="Gene3D" id="1.10.287.370">
    <property type="match status" value="1"/>
</dbReference>
<protein>
    <recommendedName>
        <fullName evidence="4">Prefoldin subunit 4</fullName>
    </recommendedName>
</protein>